<evidence type="ECO:0000313" key="2">
    <source>
        <dbReference type="Proteomes" id="UP001165064"/>
    </source>
</evidence>
<protein>
    <submittedName>
        <fullName evidence="1">Unnamed protein product</fullName>
    </submittedName>
</protein>
<reference evidence="1" key="1">
    <citation type="submission" date="2023-04" db="EMBL/GenBank/DDBJ databases">
        <title>Ambrosiozyma monospora NBRC 10751.</title>
        <authorList>
            <person name="Ichikawa N."/>
            <person name="Sato H."/>
            <person name="Tonouchi N."/>
        </authorList>
    </citation>
    <scope>NUCLEOTIDE SEQUENCE</scope>
    <source>
        <strain evidence="1">NBRC 10751</strain>
    </source>
</reference>
<sequence length="205" mass="23508">MVAAKLNSTEAGIKLASSLLPEIQYVILKFTIVDFLCFMCSHNSKLLSEHSTIICSNHIQTQLVSMTGYDHLLDDIISKTLHEPELTLQLDARFDPPFIYEFINFVTSRSIQLKTVKLRPDGPDGPDDDDPVKKFNNPNTKKLLEFHSDEVSFLFFNVPDYLHYINSCYLKFVTSICWPAHEIPNLLDSHLLERLTSLTKLSFRD</sequence>
<proteinExistence type="predicted"/>
<accession>A0ACB5SR63</accession>
<gene>
    <name evidence="1" type="ORF">Amon02_000019100</name>
</gene>
<comment type="caution">
    <text evidence="1">The sequence shown here is derived from an EMBL/GenBank/DDBJ whole genome shotgun (WGS) entry which is preliminary data.</text>
</comment>
<evidence type="ECO:0000313" key="1">
    <source>
        <dbReference type="EMBL" id="GME70423.1"/>
    </source>
</evidence>
<dbReference type="Proteomes" id="UP001165064">
    <property type="component" value="Unassembled WGS sequence"/>
</dbReference>
<dbReference type="EMBL" id="BSXS01000034">
    <property type="protein sequence ID" value="GME70423.1"/>
    <property type="molecule type" value="Genomic_DNA"/>
</dbReference>
<keyword evidence="2" id="KW-1185">Reference proteome</keyword>
<name>A0ACB5SR63_AMBMO</name>
<organism evidence="1 2">
    <name type="scientific">Ambrosiozyma monospora</name>
    <name type="common">Yeast</name>
    <name type="synonym">Endomycopsis monosporus</name>
    <dbReference type="NCBI Taxonomy" id="43982"/>
    <lineage>
        <taxon>Eukaryota</taxon>
        <taxon>Fungi</taxon>
        <taxon>Dikarya</taxon>
        <taxon>Ascomycota</taxon>
        <taxon>Saccharomycotina</taxon>
        <taxon>Pichiomycetes</taxon>
        <taxon>Pichiales</taxon>
        <taxon>Pichiaceae</taxon>
        <taxon>Ambrosiozyma</taxon>
    </lineage>
</organism>